<accession>A0A7G5XFQ2</accession>
<evidence type="ECO:0000256" key="1">
    <source>
        <dbReference type="SAM" id="Coils"/>
    </source>
</evidence>
<keyword evidence="2" id="KW-0472">Membrane</keyword>
<keyword evidence="2" id="KW-0812">Transmembrane</keyword>
<keyword evidence="3" id="KW-0732">Signal</keyword>
<gene>
    <name evidence="4" type="ORF">H4075_19920</name>
</gene>
<name>A0A7G5XFQ2_9BACT</name>
<evidence type="ECO:0000256" key="2">
    <source>
        <dbReference type="SAM" id="Phobius"/>
    </source>
</evidence>
<evidence type="ECO:0000313" key="5">
    <source>
        <dbReference type="Proteomes" id="UP000515344"/>
    </source>
</evidence>
<dbReference type="Proteomes" id="UP000515344">
    <property type="component" value="Chromosome"/>
</dbReference>
<protein>
    <submittedName>
        <fullName evidence="4">Septum formation initiator</fullName>
    </submittedName>
</protein>
<evidence type="ECO:0000256" key="3">
    <source>
        <dbReference type="SAM" id="SignalP"/>
    </source>
</evidence>
<feature type="chain" id="PRO_5028980391" evidence="3">
    <location>
        <begin position="19"/>
        <end position="300"/>
    </location>
</feature>
<feature type="transmembrane region" description="Helical" evidence="2">
    <location>
        <begin position="113"/>
        <end position="133"/>
    </location>
</feature>
<dbReference type="RefSeq" id="WP_182802567.1">
    <property type="nucleotide sequence ID" value="NZ_CP060007.1"/>
</dbReference>
<keyword evidence="2" id="KW-1133">Transmembrane helix</keyword>
<dbReference type="EMBL" id="CP060007">
    <property type="protein sequence ID" value="QNA44305.1"/>
    <property type="molecule type" value="Genomic_DNA"/>
</dbReference>
<evidence type="ECO:0000313" key="4">
    <source>
        <dbReference type="EMBL" id="QNA44305.1"/>
    </source>
</evidence>
<reference evidence="5" key="1">
    <citation type="submission" date="2020-08" db="EMBL/GenBank/DDBJ databases">
        <title>Lacibacter sp. S13-6-6 genome sequencing.</title>
        <authorList>
            <person name="Jin L."/>
        </authorList>
    </citation>
    <scope>NUCLEOTIDE SEQUENCE [LARGE SCALE GENOMIC DNA]</scope>
    <source>
        <strain evidence="5">S13-6-6</strain>
    </source>
</reference>
<keyword evidence="1" id="KW-0175">Coiled coil</keyword>
<proteinExistence type="predicted"/>
<sequence length="300" mass="33270">MKIIAFAIFLFSAFGSFAQNIAKEDLEKEIKPLIQKVNSLQSENSKLKSEIGTLNSKLSNANKSIDSLRTKTQDNSNAITQTANQLGIQIKETGDKNEGKITQVSESLSKNSLYGIIGVLSAILLSGLLYWLLRKRQQTDKTDFIDQLSKTKSSIEESLVKEFGKQTELMDSQVQLIEQQKATLQTMPSAEPDHSLALKVASEINLIERNIALMDSKTKGLKQLQASVGKLKDNLSANGYEMPDLLGKQFHQGMKVIVTSTIPDENLDKDSEVITKVLIPQVNYNDKMIQTAQIETSKGY</sequence>
<feature type="coiled-coil region" evidence="1">
    <location>
        <begin position="23"/>
        <end position="57"/>
    </location>
</feature>
<dbReference type="KEGG" id="lacs:H4075_19920"/>
<dbReference type="AlphaFoldDB" id="A0A7G5XFQ2"/>
<organism evidence="4 5">
    <name type="scientific">Lacibacter sediminis</name>
    <dbReference type="NCBI Taxonomy" id="2760713"/>
    <lineage>
        <taxon>Bacteria</taxon>
        <taxon>Pseudomonadati</taxon>
        <taxon>Bacteroidota</taxon>
        <taxon>Chitinophagia</taxon>
        <taxon>Chitinophagales</taxon>
        <taxon>Chitinophagaceae</taxon>
        <taxon>Lacibacter</taxon>
    </lineage>
</organism>
<keyword evidence="5" id="KW-1185">Reference proteome</keyword>
<feature type="signal peptide" evidence="3">
    <location>
        <begin position="1"/>
        <end position="18"/>
    </location>
</feature>